<feature type="compositionally biased region" description="Polar residues" evidence="14">
    <location>
        <begin position="454"/>
        <end position="467"/>
    </location>
</feature>
<dbReference type="Pfam" id="PF00867">
    <property type="entry name" value="XPG_I"/>
    <property type="match status" value="1"/>
</dbReference>
<evidence type="ECO:0000313" key="17">
    <source>
        <dbReference type="EMBL" id="KAJ4387953.1"/>
    </source>
</evidence>
<keyword evidence="18" id="KW-1185">Reference proteome</keyword>
<dbReference type="InterPro" id="IPR006085">
    <property type="entry name" value="XPG_DNA_repair_N"/>
</dbReference>
<evidence type="ECO:0000313" key="18">
    <source>
        <dbReference type="Proteomes" id="UP001140453"/>
    </source>
</evidence>
<dbReference type="PANTHER" id="PTHR11081:SF65">
    <property type="entry name" value="DNA DAMAGE-INDUCIBLE PROTEIN DIN7-RELATED"/>
    <property type="match status" value="1"/>
</dbReference>
<feature type="compositionally biased region" description="Polar residues" evidence="14">
    <location>
        <begin position="583"/>
        <end position="595"/>
    </location>
</feature>
<dbReference type="PANTHER" id="PTHR11081">
    <property type="entry name" value="FLAP ENDONUCLEASE FAMILY MEMBER"/>
    <property type="match status" value="1"/>
</dbReference>
<dbReference type="Gene3D" id="1.10.150.20">
    <property type="entry name" value="5' to 3' exonuclease, C-terminal subdomain"/>
    <property type="match status" value="1"/>
</dbReference>
<evidence type="ECO:0000256" key="6">
    <source>
        <dbReference type="ARBA" id="ARBA00022763"/>
    </source>
</evidence>
<comment type="similarity">
    <text evidence="3">Belongs to the XPG/RAD2 endonuclease family. EXO1 subfamily.</text>
</comment>
<dbReference type="Pfam" id="PF00752">
    <property type="entry name" value="XPG_N"/>
    <property type="match status" value="1"/>
</dbReference>
<dbReference type="CDD" id="cd09857">
    <property type="entry name" value="PIN_EXO1"/>
    <property type="match status" value="1"/>
</dbReference>
<dbReference type="CDD" id="cd09908">
    <property type="entry name" value="H3TH_EXO1"/>
    <property type="match status" value="1"/>
</dbReference>
<evidence type="ECO:0000256" key="14">
    <source>
        <dbReference type="SAM" id="MobiDB-lite"/>
    </source>
</evidence>
<feature type="domain" description="XPG-I" evidence="15">
    <location>
        <begin position="138"/>
        <end position="208"/>
    </location>
</feature>
<dbReference type="InterPro" id="IPR019974">
    <property type="entry name" value="XPG_CS"/>
</dbReference>
<feature type="region of interest" description="Disordered" evidence="14">
    <location>
        <begin position="410"/>
        <end position="500"/>
    </location>
</feature>
<keyword evidence="9" id="KW-0460">Magnesium</keyword>
<proteinExistence type="inferred from homology"/>
<feature type="compositionally biased region" description="Basic and acidic residues" evidence="14">
    <location>
        <begin position="470"/>
        <end position="491"/>
    </location>
</feature>
<feature type="region of interest" description="Disordered" evidence="14">
    <location>
        <begin position="719"/>
        <end position="762"/>
    </location>
</feature>
<dbReference type="InterPro" id="IPR036279">
    <property type="entry name" value="5-3_exonuclease_C_sf"/>
</dbReference>
<keyword evidence="6" id="KW-0227">DNA damage</keyword>
<keyword evidence="7" id="KW-0378">Hydrolase</keyword>
<dbReference type="SUPFAM" id="SSF47807">
    <property type="entry name" value="5' to 3' exonuclease, C-terminal subdomain"/>
    <property type="match status" value="1"/>
</dbReference>
<dbReference type="GO" id="GO:0005634">
    <property type="term" value="C:nucleus"/>
    <property type="evidence" value="ECO:0007669"/>
    <property type="project" value="UniProtKB-SubCell"/>
</dbReference>
<keyword evidence="12" id="KW-0234">DNA repair</keyword>
<keyword evidence="13" id="KW-0539">Nucleus</keyword>
<dbReference type="InterPro" id="IPR006084">
    <property type="entry name" value="XPG/Rad2"/>
</dbReference>
<dbReference type="Gene3D" id="3.40.50.1010">
    <property type="entry name" value="5'-nuclease"/>
    <property type="match status" value="1"/>
</dbReference>
<feature type="compositionally biased region" description="Basic and acidic residues" evidence="14">
    <location>
        <begin position="439"/>
        <end position="452"/>
    </location>
</feature>
<keyword evidence="5" id="KW-0479">Metal-binding</keyword>
<dbReference type="SMART" id="SM00484">
    <property type="entry name" value="XPGI"/>
    <property type="match status" value="1"/>
</dbReference>
<sequence length="762" mass="84993">MGIQGLLPLLKSIQRPTELRKFSGETLGVDAYGWLHRGAVGCAIELAQGKPTRRYVDFAMHRVRMVKHFGVTPYLVFDGDFLPSKARTEDSRAKRRENCQKAGLELLKAGKPSQAQLELQKAIDVTPEMARHLIEELKKEGVPYVVAPYEADAQLVYLERHGLTNGSISEDSDLLVFGAKRLLTKMDQHGQCIEINRSQFCAVREISLTGWSDEQFRQMAIFSGCDYLESIGNMGLKTSYRMMRKYKTPERVIRMLQFDGKFRVSENYLAQYKQAELTFIHQRVFCPLKQELVLLTEPDPSSQLDVEEMAYIGARVDPDLARAIAVGDVNPITKERIVLVALPEKRRLHASLATKAEAATSDRDRSAPEKPINSYFKDNRRIPMGEMDRNCFSVDPERVAALTQNGLTPRVFPLPRPYLDDAGVSSAPRPYTGSNTSRRRTEPIFRTLRDLDPTSESSTNRRGTQGTARRISDAEARPPKKARLCEHENGKGNDLADGQAEKSKFFQPKDDVHLMSDDSIEEALASLPDLGDGWKRARFSRTQQNLQIFQDEAPAVESKTSADSTAKNDDLVAQDSVQDPCPNRNTQDESNQMTSDVAGEASSKSLRKVLGQFSYTPGLSKPVNNTRTAYGLPTPASSVQAARMRSHPSTPIETPLRTPLQRMGAVALQRNSPSVTPVGKVRKPIVPKRPSLAESLDHFPLNPSFVPLPKVDMEEVEALNKAGGSEDLIIHDSDEENEPPTEILKTKSSSGDRLNLSRFLYS</sequence>
<comment type="subcellular location">
    <subcellularLocation>
        <location evidence="2">Nucleus</location>
    </subcellularLocation>
</comment>
<evidence type="ECO:0000256" key="5">
    <source>
        <dbReference type="ARBA" id="ARBA00022723"/>
    </source>
</evidence>
<dbReference type="InterPro" id="IPR008918">
    <property type="entry name" value="HhH2"/>
</dbReference>
<dbReference type="InterPro" id="IPR037315">
    <property type="entry name" value="EXO1_H3TH"/>
</dbReference>
<evidence type="ECO:0000256" key="4">
    <source>
        <dbReference type="ARBA" id="ARBA00022722"/>
    </source>
</evidence>
<dbReference type="AlphaFoldDB" id="A0A9W8YPE1"/>
<feature type="region of interest" description="Disordered" evidence="14">
    <location>
        <begin position="550"/>
        <end position="602"/>
    </location>
</feature>
<dbReference type="FunFam" id="3.40.50.1010:FF:000002">
    <property type="entry name" value="Exonuclease 1, putative"/>
    <property type="match status" value="1"/>
</dbReference>
<comment type="caution">
    <text evidence="17">The sequence shown here is derived from an EMBL/GenBank/DDBJ whole genome shotgun (WGS) entry which is preliminary data.</text>
</comment>
<dbReference type="InterPro" id="IPR029060">
    <property type="entry name" value="PIN-like_dom_sf"/>
</dbReference>
<evidence type="ECO:0000259" key="15">
    <source>
        <dbReference type="SMART" id="SM00484"/>
    </source>
</evidence>
<dbReference type="PROSITE" id="PS00842">
    <property type="entry name" value="XPG_2"/>
    <property type="match status" value="1"/>
</dbReference>
<evidence type="ECO:0000256" key="3">
    <source>
        <dbReference type="ARBA" id="ARBA00010563"/>
    </source>
</evidence>
<dbReference type="InterPro" id="IPR044752">
    <property type="entry name" value="PIN-like_EXO1"/>
</dbReference>
<dbReference type="InterPro" id="IPR006086">
    <property type="entry name" value="XPG-I_dom"/>
</dbReference>
<protein>
    <submittedName>
        <fullName evidence="17">Rad2 nuclease</fullName>
    </submittedName>
</protein>
<evidence type="ECO:0000256" key="10">
    <source>
        <dbReference type="ARBA" id="ARBA00022881"/>
    </source>
</evidence>
<dbReference type="EMBL" id="JAPEVB010000005">
    <property type="protein sequence ID" value="KAJ4387953.1"/>
    <property type="molecule type" value="Genomic_DNA"/>
</dbReference>
<accession>A0A9W8YPE1</accession>
<feature type="region of interest" description="Disordered" evidence="14">
    <location>
        <begin position="352"/>
        <end position="376"/>
    </location>
</feature>
<evidence type="ECO:0000256" key="1">
    <source>
        <dbReference type="ARBA" id="ARBA00001946"/>
    </source>
</evidence>
<dbReference type="SUPFAM" id="SSF88723">
    <property type="entry name" value="PIN domain-like"/>
    <property type="match status" value="1"/>
</dbReference>
<organism evidence="17 18">
    <name type="scientific">Gnomoniopsis smithogilvyi</name>
    <dbReference type="NCBI Taxonomy" id="1191159"/>
    <lineage>
        <taxon>Eukaryota</taxon>
        <taxon>Fungi</taxon>
        <taxon>Dikarya</taxon>
        <taxon>Ascomycota</taxon>
        <taxon>Pezizomycotina</taxon>
        <taxon>Sordariomycetes</taxon>
        <taxon>Sordariomycetidae</taxon>
        <taxon>Diaporthales</taxon>
        <taxon>Gnomoniaceae</taxon>
        <taxon>Gnomoniopsis</taxon>
    </lineage>
</organism>
<dbReference type="FunFam" id="1.10.150.20:FF:000011">
    <property type="entry name" value="exonuclease 1"/>
    <property type="match status" value="1"/>
</dbReference>
<keyword evidence="10" id="KW-0267">Excision nuclease</keyword>
<evidence type="ECO:0000256" key="12">
    <source>
        <dbReference type="ARBA" id="ARBA00023204"/>
    </source>
</evidence>
<dbReference type="PROSITE" id="PS00841">
    <property type="entry name" value="XPG_1"/>
    <property type="match status" value="1"/>
</dbReference>
<dbReference type="OrthoDB" id="26491at2759"/>
<keyword evidence="11" id="KW-0238">DNA-binding</keyword>
<evidence type="ECO:0000256" key="13">
    <source>
        <dbReference type="ARBA" id="ARBA00023242"/>
    </source>
</evidence>
<evidence type="ECO:0000259" key="16">
    <source>
        <dbReference type="SMART" id="SM00485"/>
    </source>
</evidence>
<comment type="cofactor">
    <cofactor evidence="1">
        <name>Mg(2+)</name>
        <dbReference type="ChEBI" id="CHEBI:18420"/>
    </cofactor>
</comment>
<gene>
    <name evidence="17" type="primary">EXO1</name>
    <name evidence="17" type="ORF">N0V93_008556</name>
</gene>
<dbReference type="SMART" id="SM00485">
    <property type="entry name" value="XPGN"/>
    <property type="match status" value="1"/>
</dbReference>
<reference evidence="17" key="1">
    <citation type="submission" date="2022-10" db="EMBL/GenBank/DDBJ databases">
        <title>Tapping the CABI collections for fungal endophytes: first genome assemblies for Collariella, Neodidymelliopsis, Ascochyta clinopodiicola, Didymella pomorum, Didymosphaeria variabile, Neocosmospora piperis and Neocucurbitaria cava.</title>
        <authorList>
            <person name="Hill R."/>
        </authorList>
    </citation>
    <scope>NUCLEOTIDE SEQUENCE</scope>
    <source>
        <strain evidence="17">IMI 355082</strain>
    </source>
</reference>
<dbReference type="GO" id="GO:0046872">
    <property type="term" value="F:metal ion binding"/>
    <property type="evidence" value="ECO:0007669"/>
    <property type="project" value="UniProtKB-KW"/>
</dbReference>
<name>A0A9W8YPE1_9PEZI</name>
<evidence type="ECO:0000256" key="8">
    <source>
        <dbReference type="ARBA" id="ARBA00022839"/>
    </source>
</evidence>
<keyword evidence="4" id="KW-0540">Nuclease</keyword>
<feature type="domain" description="XPG N-terminal" evidence="16">
    <location>
        <begin position="1"/>
        <end position="99"/>
    </location>
</feature>
<dbReference type="Proteomes" id="UP001140453">
    <property type="component" value="Unassembled WGS sequence"/>
</dbReference>
<dbReference type="GO" id="GO:0003677">
    <property type="term" value="F:DNA binding"/>
    <property type="evidence" value="ECO:0007669"/>
    <property type="project" value="UniProtKB-KW"/>
</dbReference>
<evidence type="ECO:0000256" key="7">
    <source>
        <dbReference type="ARBA" id="ARBA00022801"/>
    </source>
</evidence>
<evidence type="ECO:0000256" key="11">
    <source>
        <dbReference type="ARBA" id="ARBA00023125"/>
    </source>
</evidence>
<dbReference type="PRINTS" id="PR00853">
    <property type="entry name" value="XPGRADSUPER"/>
</dbReference>
<keyword evidence="8" id="KW-0269">Exonuclease</keyword>
<dbReference type="SMART" id="SM00279">
    <property type="entry name" value="HhH2"/>
    <property type="match status" value="1"/>
</dbReference>
<evidence type="ECO:0000256" key="2">
    <source>
        <dbReference type="ARBA" id="ARBA00004123"/>
    </source>
</evidence>
<evidence type="ECO:0000256" key="9">
    <source>
        <dbReference type="ARBA" id="ARBA00022842"/>
    </source>
</evidence>
<dbReference type="GO" id="GO:0035312">
    <property type="term" value="F:5'-3' DNA exonuclease activity"/>
    <property type="evidence" value="ECO:0007669"/>
    <property type="project" value="InterPro"/>
</dbReference>
<dbReference type="GO" id="GO:0017108">
    <property type="term" value="F:5'-flap endonuclease activity"/>
    <property type="evidence" value="ECO:0007669"/>
    <property type="project" value="TreeGrafter"/>
</dbReference>
<dbReference type="GO" id="GO:0006281">
    <property type="term" value="P:DNA repair"/>
    <property type="evidence" value="ECO:0007669"/>
    <property type="project" value="UniProtKB-KW"/>
</dbReference>